<evidence type="ECO:0000256" key="1">
    <source>
        <dbReference type="SAM" id="Phobius"/>
    </source>
</evidence>
<accession>A0A0W1RBK7</accession>
<gene>
    <name evidence="2" type="ORF">AUR64_10385</name>
</gene>
<dbReference type="Proteomes" id="UP000054387">
    <property type="component" value="Unassembled WGS sequence"/>
</dbReference>
<organism evidence="2 3">
    <name type="scientific">Haloprofundus marisrubri</name>
    <dbReference type="NCBI Taxonomy" id="1514971"/>
    <lineage>
        <taxon>Archaea</taxon>
        <taxon>Methanobacteriati</taxon>
        <taxon>Methanobacteriota</taxon>
        <taxon>Stenosarchaea group</taxon>
        <taxon>Halobacteria</taxon>
        <taxon>Halobacteriales</taxon>
        <taxon>Haloferacaceae</taxon>
        <taxon>Haloprofundus</taxon>
    </lineage>
</organism>
<evidence type="ECO:0000313" key="3">
    <source>
        <dbReference type="Proteomes" id="UP000054387"/>
    </source>
</evidence>
<dbReference type="AlphaFoldDB" id="A0A0W1RBK7"/>
<reference evidence="2 3" key="1">
    <citation type="submission" date="2015-12" db="EMBL/GenBank/DDBJ databases">
        <title>Haloprofundus marisrubri gen. nov., sp. nov., an extremely halophilic archaeon isolated from the Discovery deep brine-seawater interface in the Red Sea.</title>
        <authorList>
            <person name="Zhang G."/>
            <person name="Stingl U."/>
            <person name="Rashid M."/>
        </authorList>
    </citation>
    <scope>NUCLEOTIDE SEQUENCE [LARGE SCALE GENOMIC DNA]</scope>
    <source>
        <strain evidence="2 3">SB9</strain>
    </source>
</reference>
<protein>
    <submittedName>
        <fullName evidence="2">Uncharacterized protein</fullName>
    </submittedName>
</protein>
<dbReference type="EMBL" id="LOPU01000018">
    <property type="protein sequence ID" value="KTG10003.1"/>
    <property type="molecule type" value="Genomic_DNA"/>
</dbReference>
<proteinExistence type="predicted"/>
<name>A0A0W1RBK7_9EURY</name>
<dbReference type="OrthoDB" id="169896at2157"/>
<feature type="transmembrane region" description="Helical" evidence="1">
    <location>
        <begin position="21"/>
        <end position="44"/>
    </location>
</feature>
<keyword evidence="3" id="KW-1185">Reference proteome</keyword>
<sequence>MVSRLRLPKDGGDASRDRGQLILIGSVAVAFIVLGMVVVANAAITTDTVSRGGLDEQHTAATFDREVERNTRSLLLYVNHGSVYSTEPSLRDSAAANYTTYGDLLAESYGTTRPAAVNLTYHGANATGTRVVQRDDGAFDDAPMSSKRSVGWFVLNLNTSSFEGDDDLTVVVTDANDDEARLHIQKNRSNGQTVDALDVRTDLPGTANDTPKQQCIAADDRVLLDVLDGRSLGGSCTFNATQALDGPYEISFEDGDDVRGTYSIVHDGGPSSNPACEATRVTKVNPCSSPAVWEADISASYLSDGVQYRTRQNVTIYDTAR</sequence>
<comment type="caution">
    <text evidence="2">The sequence shown here is derived from an EMBL/GenBank/DDBJ whole genome shotgun (WGS) entry which is preliminary data.</text>
</comment>
<dbReference type="STRING" id="1514971.AUR64_10385"/>
<keyword evidence="1" id="KW-1133">Transmembrane helix</keyword>
<keyword evidence="1" id="KW-0812">Transmembrane</keyword>
<keyword evidence="1" id="KW-0472">Membrane</keyword>
<dbReference type="RefSeq" id="WP_058581358.1">
    <property type="nucleotide sequence ID" value="NZ_LOPU01000018.1"/>
</dbReference>
<evidence type="ECO:0000313" key="2">
    <source>
        <dbReference type="EMBL" id="KTG10003.1"/>
    </source>
</evidence>